<dbReference type="Pfam" id="PF04909">
    <property type="entry name" value="Amidohydro_2"/>
    <property type="match status" value="1"/>
</dbReference>
<dbReference type="AlphaFoldDB" id="A0A7X0VYQ7"/>
<keyword evidence="3" id="KW-0378">Hydrolase</keyword>
<protein>
    <submittedName>
        <fullName evidence="3">Amidohydrolase family protein</fullName>
    </submittedName>
</protein>
<dbReference type="InterPro" id="IPR006680">
    <property type="entry name" value="Amidohydro-rel"/>
</dbReference>
<sequence>MRIDSHQHYWKIDRGDYGWITPAIPTLYRDFLPEHLAPHFATHRMDGSIAVQAAPTLEETRYLLSLADENPSIMGVVGWLDLFDPDHRLHFEAFRRHPKFVGFRIMIQEMADAGRVLESAFIDALRGYADEDVPVDLLLKSDQLEETVRLLDQVPGLRGVIDHIAKPRIRDGEVEPWLRHMREIARMPHIRCKLSGMVTEADSERWNHEDFALYIRHILDLFGPDRVLFGSDWPVCLTAASYDQVIYIIEHSLPDHWGAAERTKLFGENAKVFYKLH</sequence>
<dbReference type="Proteomes" id="UP000564644">
    <property type="component" value="Unassembled WGS sequence"/>
</dbReference>
<evidence type="ECO:0000313" key="4">
    <source>
        <dbReference type="Proteomes" id="UP000564644"/>
    </source>
</evidence>
<evidence type="ECO:0000259" key="2">
    <source>
        <dbReference type="Pfam" id="PF04909"/>
    </source>
</evidence>
<dbReference type="GO" id="GO:0016787">
    <property type="term" value="F:hydrolase activity"/>
    <property type="evidence" value="ECO:0007669"/>
    <property type="project" value="UniProtKB-KW"/>
</dbReference>
<dbReference type="Gene3D" id="3.20.20.140">
    <property type="entry name" value="Metal-dependent hydrolases"/>
    <property type="match status" value="1"/>
</dbReference>
<comment type="similarity">
    <text evidence="1">Belongs to the metallo-dependent hydrolases superfamily.</text>
</comment>
<dbReference type="SUPFAM" id="SSF51556">
    <property type="entry name" value="Metallo-dependent hydrolases"/>
    <property type="match status" value="1"/>
</dbReference>
<proteinExistence type="inferred from homology"/>
<keyword evidence="4" id="KW-1185">Reference proteome</keyword>
<dbReference type="PANTHER" id="PTHR43569">
    <property type="entry name" value="AMIDOHYDROLASE"/>
    <property type="match status" value="1"/>
</dbReference>
<evidence type="ECO:0000313" key="3">
    <source>
        <dbReference type="EMBL" id="MBB6734752.1"/>
    </source>
</evidence>
<reference evidence="3 4" key="1">
    <citation type="submission" date="2020-08" db="EMBL/GenBank/DDBJ databases">
        <title>Cohnella phylogeny.</title>
        <authorList>
            <person name="Dunlap C."/>
        </authorList>
    </citation>
    <scope>NUCLEOTIDE SEQUENCE [LARGE SCALE GENOMIC DNA]</scope>
    <source>
        <strain evidence="3 4">CBP 2801</strain>
    </source>
</reference>
<gene>
    <name evidence="3" type="ORF">H7C18_27880</name>
</gene>
<dbReference type="RefSeq" id="WP_185132403.1">
    <property type="nucleotide sequence ID" value="NZ_JACJVO010000036.1"/>
</dbReference>
<dbReference type="InterPro" id="IPR052350">
    <property type="entry name" value="Metallo-dep_Lactonases"/>
</dbReference>
<name>A0A7X0VYQ7_9BACL</name>
<evidence type="ECO:0000256" key="1">
    <source>
        <dbReference type="ARBA" id="ARBA00038310"/>
    </source>
</evidence>
<feature type="domain" description="Amidohydrolase-related" evidence="2">
    <location>
        <begin position="3"/>
        <end position="276"/>
    </location>
</feature>
<dbReference type="PANTHER" id="PTHR43569:SF2">
    <property type="entry name" value="AMIDOHYDROLASE-RELATED DOMAIN-CONTAINING PROTEIN"/>
    <property type="match status" value="1"/>
</dbReference>
<dbReference type="EMBL" id="JACJVO010000036">
    <property type="protein sequence ID" value="MBB6734752.1"/>
    <property type="molecule type" value="Genomic_DNA"/>
</dbReference>
<comment type="caution">
    <text evidence="3">The sequence shown here is derived from an EMBL/GenBank/DDBJ whole genome shotgun (WGS) entry which is preliminary data.</text>
</comment>
<dbReference type="InterPro" id="IPR032466">
    <property type="entry name" value="Metal_Hydrolase"/>
</dbReference>
<accession>A0A7X0VYQ7</accession>
<organism evidence="3 4">
    <name type="scientific">Cohnella zeiphila</name>
    <dbReference type="NCBI Taxonomy" id="2761120"/>
    <lineage>
        <taxon>Bacteria</taxon>
        <taxon>Bacillati</taxon>
        <taxon>Bacillota</taxon>
        <taxon>Bacilli</taxon>
        <taxon>Bacillales</taxon>
        <taxon>Paenibacillaceae</taxon>
        <taxon>Cohnella</taxon>
    </lineage>
</organism>